<evidence type="ECO:0000313" key="5">
    <source>
        <dbReference type="WBParaSite" id="ASIM_0000810701-mRNA-1"/>
    </source>
</evidence>
<evidence type="ECO:0000313" key="6">
    <source>
        <dbReference type="WBParaSite" id="ASIM_0001826801-mRNA-1"/>
    </source>
</evidence>
<protein>
    <submittedName>
        <fullName evidence="2 5">Uncharacterized protein</fullName>
    </submittedName>
</protein>
<dbReference type="Proteomes" id="UP000267096">
    <property type="component" value="Unassembled WGS sequence"/>
</dbReference>
<gene>
    <name evidence="3" type="ORF">ASIM_LOCUS17669</name>
    <name evidence="2" type="ORF">ASIM_LOCUS7865</name>
</gene>
<name>A0A0M3JKD4_ANISI</name>
<evidence type="ECO:0000313" key="2">
    <source>
        <dbReference type="EMBL" id="VDK30238.1"/>
    </source>
</evidence>
<reference evidence="2 4" key="2">
    <citation type="submission" date="2018-11" db="EMBL/GenBank/DDBJ databases">
        <authorList>
            <consortium name="Pathogen Informatics"/>
        </authorList>
    </citation>
    <scope>NUCLEOTIDE SEQUENCE [LARGE SCALE GENOMIC DNA]</scope>
</reference>
<organism evidence="5">
    <name type="scientific">Anisakis simplex</name>
    <name type="common">Herring worm</name>
    <dbReference type="NCBI Taxonomy" id="6269"/>
    <lineage>
        <taxon>Eukaryota</taxon>
        <taxon>Metazoa</taxon>
        <taxon>Ecdysozoa</taxon>
        <taxon>Nematoda</taxon>
        <taxon>Chromadorea</taxon>
        <taxon>Rhabditida</taxon>
        <taxon>Spirurina</taxon>
        <taxon>Ascaridomorpha</taxon>
        <taxon>Ascaridoidea</taxon>
        <taxon>Anisakidae</taxon>
        <taxon>Anisakis</taxon>
        <taxon>Anisakis simplex complex</taxon>
    </lineage>
</organism>
<evidence type="ECO:0000313" key="3">
    <source>
        <dbReference type="EMBL" id="VDK60991.1"/>
    </source>
</evidence>
<dbReference type="AlphaFoldDB" id="A0A0M3JKD4"/>
<evidence type="ECO:0000313" key="4">
    <source>
        <dbReference type="Proteomes" id="UP000267096"/>
    </source>
</evidence>
<dbReference type="WBParaSite" id="ASIM_0000810701-mRNA-1">
    <property type="protein sequence ID" value="ASIM_0000810701-mRNA-1"/>
    <property type="gene ID" value="ASIM_0000810701"/>
</dbReference>
<dbReference type="EMBL" id="UYRR01019961">
    <property type="protein sequence ID" value="VDK30238.1"/>
    <property type="molecule type" value="Genomic_DNA"/>
</dbReference>
<reference evidence="5 6" key="1">
    <citation type="submission" date="2017-02" db="UniProtKB">
        <authorList>
            <consortium name="WormBaseParasite"/>
        </authorList>
    </citation>
    <scope>IDENTIFICATION</scope>
</reference>
<dbReference type="EMBL" id="UYRR01034416">
    <property type="protein sequence ID" value="VDK60991.1"/>
    <property type="molecule type" value="Genomic_DNA"/>
</dbReference>
<keyword evidence="4" id="KW-1185">Reference proteome</keyword>
<feature type="compositionally biased region" description="Low complexity" evidence="1">
    <location>
        <begin position="7"/>
        <end position="21"/>
    </location>
</feature>
<evidence type="ECO:0000256" key="1">
    <source>
        <dbReference type="SAM" id="MobiDB-lite"/>
    </source>
</evidence>
<dbReference type="WBParaSite" id="ASIM_0001826801-mRNA-1">
    <property type="protein sequence ID" value="ASIM_0001826801-mRNA-1"/>
    <property type="gene ID" value="ASIM_0001826801"/>
</dbReference>
<sequence>MSDKKGTGTASSSTGAEGTSTKNTETDKDSDGNRLPNLYDRFVSSFDSALASISKGFYCSFFYYSVIFI</sequence>
<accession>A0A0M3JKD4</accession>
<proteinExistence type="predicted"/>
<feature type="region of interest" description="Disordered" evidence="1">
    <location>
        <begin position="1"/>
        <end position="34"/>
    </location>
</feature>